<keyword evidence="1 2" id="KW-0378">Hydrolase</keyword>
<sequence length="164" mass="19041">YKYYLGGIVMDENRRVLVVKEKYNFGVDHWKFPGGVADPGEEFYQTAQREIFEETGIETCFQSLVVIRHQHKYQFGCSDIYVLCYLKPVNDKNPNLELKMCTQEITAAAWIPVEELINQLSSFNRYALQKLLLSLDKNVSIRVEKIESILKIGKQSVYSINFDS</sequence>
<dbReference type="GO" id="GO:0051287">
    <property type="term" value="F:NAD binding"/>
    <property type="evidence" value="ECO:0007669"/>
    <property type="project" value="TreeGrafter"/>
</dbReference>
<organism evidence="4 5">
    <name type="scientific">Leptotrombidium deliense</name>
    <dbReference type="NCBI Taxonomy" id="299467"/>
    <lineage>
        <taxon>Eukaryota</taxon>
        <taxon>Metazoa</taxon>
        <taxon>Ecdysozoa</taxon>
        <taxon>Arthropoda</taxon>
        <taxon>Chelicerata</taxon>
        <taxon>Arachnida</taxon>
        <taxon>Acari</taxon>
        <taxon>Acariformes</taxon>
        <taxon>Trombidiformes</taxon>
        <taxon>Prostigmata</taxon>
        <taxon>Anystina</taxon>
        <taxon>Parasitengona</taxon>
        <taxon>Trombiculoidea</taxon>
        <taxon>Trombiculidae</taxon>
        <taxon>Leptotrombidium</taxon>
    </lineage>
</organism>
<gene>
    <name evidence="4" type="ORF">B4U80_09605</name>
</gene>
<comment type="caution">
    <text evidence="4">The sequence shown here is derived from an EMBL/GenBank/DDBJ whole genome shotgun (WGS) entry which is preliminary data.</text>
</comment>
<dbReference type="PANTHER" id="PTHR13994:SF13">
    <property type="entry name" value="FI03680P"/>
    <property type="match status" value="1"/>
</dbReference>
<dbReference type="GO" id="GO:0035529">
    <property type="term" value="F:NADH pyrophosphatase activity"/>
    <property type="evidence" value="ECO:0007669"/>
    <property type="project" value="TreeGrafter"/>
</dbReference>
<evidence type="ECO:0000256" key="1">
    <source>
        <dbReference type="ARBA" id="ARBA00022801"/>
    </source>
</evidence>
<dbReference type="STRING" id="299467.A0A443SRC0"/>
<evidence type="ECO:0000313" key="4">
    <source>
        <dbReference type="EMBL" id="RWS30086.1"/>
    </source>
</evidence>
<comment type="similarity">
    <text evidence="2">Belongs to the Nudix hydrolase family.</text>
</comment>
<dbReference type="InterPro" id="IPR015797">
    <property type="entry name" value="NUDIX_hydrolase-like_dom_sf"/>
</dbReference>
<feature type="non-terminal residue" evidence="4">
    <location>
        <position position="1"/>
    </location>
</feature>
<evidence type="ECO:0000313" key="5">
    <source>
        <dbReference type="Proteomes" id="UP000288716"/>
    </source>
</evidence>
<reference evidence="4 5" key="1">
    <citation type="journal article" date="2018" name="Gigascience">
        <title>Genomes of trombidid mites reveal novel predicted allergens and laterally-transferred genes associated with secondary metabolism.</title>
        <authorList>
            <person name="Dong X."/>
            <person name="Chaisiri K."/>
            <person name="Xia D."/>
            <person name="Armstrong S.D."/>
            <person name="Fang Y."/>
            <person name="Donnelly M.J."/>
            <person name="Kadowaki T."/>
            <person name="McGarry J.W."/>
            <person name="Darby A.C."/>
            <person name="Makepeace B.L."/>
        </authorList>
    </citation>
    <scope>NUCLEOTIDE SEQUENCE [LARGE SCALE GENOMIC DNA]</scope>
    <source>
        <strain evidence="4">UoL-UT</strain>
    </source>
</reference>
<dbReference type="CDD" id="cd04670">
    <property type="entry name" value="NUDIX_ASFGF2_Nudt6"/>
    <property type="match status" value="1"/>
</dbReference>
<evidence type="ECO:0000259" key="3">
    <source>
        <dbReference type="PROSITE" id="PS51462"/>
    </source>
</evidence>
<name>A0A443SRC0_9ACAR</name>
<dbReference type="PANTHER" id="PTHR13994">
    <property type="entry name" value="NUDIX HYDROLASE RELATED"/>
    <property type="match status" value="1"/>
</dbReference>
<dbReference type="InterPro" id="IPR020084">
    <property type="entry name" value="NUDIX_hydrolase_CS"/>
</dbReference>
<evidence type="ECO:0000256" key="2">
    <source>
        <dbReference type="RuleBase" id="RU003476"/>
    </source>
</evidence>
<dbReference type="PROSITE" id="PS00893">
    <property type="entry name" value="NUDIX_BOX"/>
    <property type="match status" value="1"/>
</dbReference>
<dbReference type="SUPFAM" id="SSF55811">
    <property type="entry name" value="Nudix"/>
    <property type="match status" value="1"/>
</dbReference>
<proteinExistence type="inferred from homology"/>
<keyword evidence="5" id="KW-1185">Reference proteome</keyword>
<dbReference type="GO" id="GO:0047631">
    <property type="term" value="F:ADP-ribose diphosphatase activity"/>
    <property type="evidence" value="ECO:0007669"/>
    <property type="project" value="TreeGrafter"/>
</dbReference>
<dbReference type="InterPro" id="IPR000086">
    <property type="entry name" value="NUDIX_hydrolase_dom"/>
</dbReference>
<dbReference type="EMBL" id="NCKV01000649">
    <property type="protein sequence ID" value="RWS30086.1"/>
    <property type="molecule type" value="Genomic_DNA"/>
</dbReference>
<dbReference type="AlphaFoldDB" id="A0A443SRC0"/>
<dbReference type="PROSITE" id="PS51462">
    <property type="entry name" value="NUDIX"/>
    <property type="match status" value="1"/>
</dbReference>
<dbReference type="InterPro" id="IPR020476">
    <property type="entry name" value="Nudix_hydrolase"/>
</dbReference>
<dbReference type="Gene3D" id="3.90.79.10">
    <property type="entry name" value="Nucleoside Triphosphate Pyrophosphohydrolase"/>
    <property type="match status" value="1"/>
</dbReference>
<dbReference type="OrthoDB" id="447842at2759"/>
<feature type="domain" description="Nudix hydrolase" evidence="3">
    <location>
        <begin position="1"/>
        <end position="133"/>
    </location>
</feature>
<dbReference type="Pfam" id="PF00293">
    <property type="entry name" value="NUDIX"/>
    <property type="match status" value="1"/>
</dbReference>
<dbReference type="PRINTS" id="PR00502">
    <property type="entry name" value="NUDIXFAMILY"/>
</dbReference>
<protein>
    <submittedName>
        <fullName evidence="4">Nudix hydrolase 8-like protein</fullName>
    </submittedName>
</protein>
<dbReference type="InterPro" id="IPR003293">
    <property type="entry name" value="Nudix_hydrolase6-like"/>
</dbReference>
<accession>A0A443SRC0</accession>
<dbReference type="VEuPathDB" id="VectorBase:LDEU001952"/>
<dbReference type="Proteomes" id="UP000288716">
    <property type="component" value="Unassembled WGS sequence"/>
</dbReference>